<dbReference type="AlphaFoldDB" id="A0A9P1CY45"/>
<dbReference type="Proteomes" id="UP001152797">
    <property type="component" value="Unassembled WGS sequence"/>
</dbReference>
<dbReference type="EMBL" id="CAMXCT020002837">
    <property type="protein sequence ID" value="CAL1154162.1"/>
    <property type="molecule type" value="Genomic_DNA"/>
</dbReference>
<proteinExistence type="predicted"/>
<evidence type="ECO:0000313" key="3">
    <source>
        <dbReference type="Proteomes" id="UP001152797"/>
    </source>
</evidence>
<comment type="caution">
    <text evidence="1">The sequence shown here is derived from an EMBL/GenBank/DDBJ whole genome shotgun (WGS) entry which is preliminary data.</text>
</comment>
<reference evidence="1" key="1">
    <citation type="submission" date="2022-10" db="EMBL/GenBank/DDBJ databases">
        <authorList>
            <person name="Chen Y."/>
            <person name="Dougan E. K."/>
            <person name="Chan C."/>
            <person name="Rhodes N."/>
            <person name="Thang M."/>
        </authorList>
    </citation>
    <scope>NUCLEOTIDE SEQUENCE</scope>
</reference>
<keyword evidence="3" id="KW-1185">Reference proteome</keyword>
<name>A0A9P1CY45_9DINO</name>
<gene>
    <name evidence="1" type="ORF">C1SCF055_LOCUS26878</name>
</gene>
<organism evidence="1">
    <name type="scientific">Cladocopium goreaui</name>
    <dbReference type="NCBI Taxonomy" id="2562237"/>
    <lineage>
        <taxon>Eukaryota</taxon>
        <taxon>Sar</taxon>
        <taxon>Alveolata</taxon>
        <taxon>Dinophyceae</taxon>
        <taxon>Suessiales</taxon>
        <taxon>Symbiodiniaceae</taxon>
        <taxon>Cladocopium</taxon>
    </lineage>
</organism>
<sequence>MVRPSFRKTCHFPLVSCLAAAAMIYGSGVSFTPPIAPLAGWSCRQVSLPQRSRMSRMKAFLKYVAFGVNSTEYYVQSEWGQHWTYSKSCDVLSTRKDGGNSTRALSMGFGPYHQYYYEFDNWKYWKIGDPDISKIVKENAMKFVSFGPKGAVIVVLKSGAYYFRNLPTELQDCITGRARSGNEDHNRIASVSLGNNDAYFVTFEDGCWQYSGIPSSMHKYIQEQEIKKNYRNETFEQIAFSQDLEEWYLRTNKRWWYQSRKLRSLEDTYKK</sequence>
<protein>
    <submittedName>
        <fullName evidence="1">Uncharacterized protein</fullName>
    </submittedName>
</protein>
<evidence type="ECO:0000313" key="1">
    <source>
        <dbReference type="EMBL" id="CAI4000787.1"/>
    </source>
</evidence>
<dbReference type="EMBL" id="CAMXCT030002837">
    <property type="protein sequence ID" value="CAL4788099.1"/>
    <property type="molecule type" value="Genomic_DNA"/>
</dbReference>
<evidence type="ECO:0000313" key="2">
    <source>
        <dbReference type="EMBL" id="CAL4788099.1"/>
    </source>
</evidence>
<dbReference type="EMBL" id="CAMXCT010002837">
    <property type="protein sequence ID" value="CAI4000787.1"/>
    <property type="molecule type" value="Genomic_DNA"/>
</dbReference>
<accession>A0A9P1CY45</accession>
<reference evidence="2 3" key="2">
    <citation type="submission" date="2024-05" db="EMBL/GenBank/DDBJ databases">
        <authorList>
            <person name="Chen Y."/>
            <person name="Shah S."/>
            <person name="Dougan E. K."/>
            <person name="Thang M."/>
            <person name="Chan C."/>
        </authorList>
    </citation>
    <scope>NUCLEOTIDE SEQUENCE [LARGE SCALE GENOMIC DNA]</scope>
</reference>
<dbReference type="OrthoDB" id="10276473at2759"/>